<evidence type="ECO:0000313" key="2">
    <source>
        <dbReference type="Proteomes" id="UP001165101"/>
    </source>
</evidence>
<proteinExistence type="predicted"/>
<sequence>MAHISFEAGILEDPDTTPPKDMWKLTVDPQDAPETPEDFQVIFEKGKPVKLIYENGKEVTDPVELFITANAIARRNGVGRVDIVENRFIGIKSRGCYETPGLTLLRSTHIDLEGLTLDREVRAIRDLFVTPSYSKLLYNGMYFTPECEYVRSMIQPSQNTVNGVVRARAYKGSLQILGRSSSTEKLYDATESSMDELEGFQPQEATGFIAVQAIRIKKYGEAAREKGTGLEL</sequence>
<reference evidence="1" key="1">
    <citation type="submission" date="2023-04" db="EMBL/GenBank/DDBJ databases">
        <title>Candida boidinii NBRC 1967.</title>
        <authorList>
            <person name="Ichikawa N."/>
            <person name="Sato H."/>
            <person name="Tonouchi N."/>
        </authorList>
    </citation>
    <scope>NUCLEOTIDE SEQUENCE</scope>
    <source>
        <strain evidence="1">NBRC 1967</strain>
    </source>
</reference>
<organism evidence="1 2">
    <name type="scientific">Candida boidinii</name>
    <name type="common">Yeast</name>
    <dbReference type="NCBI Taxonomy" id="5477"/>
    <lineage>
        <taxon>Eukaryota</taxon>
        <taxon>Fungi</taxon>
        <taxon>Dikarya</taxon>
        <taxon>Ascomycota</taxon>
        <taxon>Saccharomycotina</taxon>
        <taxon>Pichiomycetes</taxon>
        <taxon>Pichiales</taxon>
        <taxon>Pichiaceae</taxon>
        <taxon>Ogataea</taxon>
        <taxon>Ogataea/Candida clade</taxon>
    </lineage>
</organism>
<evidence type="ECO:0000313" key="1">
    <source>
        <dbReference type="EMBL" id="GME97845.1"/>
    </source>
</evidence>
<gene>
    <name evidence="1" type="ORF">Cboi01_000474800</name>
</gene>
<keyword evidence="2" id="KW-1185">Reference proteome</keyword>
<comment type="caution">
    <text evidence="1">The sequence shown here is derived from an EMBL/GenBank/DDBJ whole genome shotgun (WGS) entry which is preliminary data.</text>
</comment>
<accession>A0ACB5TZ83</accession>
<protein>
    <submittedName>
        <fullName evidence="1">Unnamed protein product</fullName>
    </submittedName>
</protein>
<name>A0ACB5TZ83_CANBO</name>
<dbReference type="Proteomes" id="UP001165101">
    <property type="component" value="Unassembled WGS sequence"/>
</dbReference>
<dbReference type="EMBL" id="BSXV01003214">
    <property type="protein sequence ID" value="GME97845.1"/>
    <property type="molecule type" value="Genomic_DNA"/>
</dbReference>